<dbReference type="PANTHER" id="PTHR39186:SF1">
    <property type="entry name" value="DUF2071 DOMAIN-CONTAINING PROTEIN"/>
    <property type="match status" value="1"/>
</dbReference>
<evidence type="ECO:0000313" key="2">
    <source>
        <dbReference type="Proteomes" id="UP001595979"/>
    </source>
</evidence>
<reference evidence="2" key="1">
    <citation type="journal article" date="2019" name="Int. J. Syst. Evol. Microbiol.">
        <title>The Global Catalogue of Microorganisms (GCM) 10K type strain sequencing project: providing services to taxonomists for standard genome sequencing and annotation.</title>
        <authorList>
            <consortium name="The Broad Institute Genomics Platform"/>
            <consortium name="The Broad Institute Genome Sequencing Center for Infectious Disease"/>
            <person name="Wu L."/>
            <person name="Ma J."/>
        </authorList>
    </citation>
    <scope>NUCLEOTIDE SEQUENCE [LARGE SCALE GENOMIC DNA]</scope>
    <source>
        <strain evidence="2">CGMCC 1.15053</strain>
    </source>
</reference>
<keyword evidence="2" id="KW-1185">Reference proteome</keyword>
<dbReference type="EMBL" id="JBHSOH010000034">
    <property type="protein sequence ID" value="MFC5849931.1"/>
    <property type="molecule type" value="Genomic_DNA"/>
</dbReference>
<dbReference type="InterPro" id="IPR023375">
    <property type="entry name" value="ADC_dom_sf"/>
</dbReference>
<dbReference type="Pfam" id="PF09844">
    <property type="entry name" value="DUF2071"/>
    <property type="match status" value="1"/>
</dbReference>
<proteinExistence type="predicted"/>
<evidence type="ECO:0000313" key="1">
    <source>
        <dbReference type="EMBL" id="MFC5849931.1"/>
    </source>
</evidence>
<name>A0ABW1DMP6_9DEIO</name>
<dbReference type="InterPro" id="IPR018644">
    <property type="entry name" value="DUF2071"/>
</dbReference>
<dbReference type="SUPFAM" id="SSF160104">
    <property type="entry name" value="Acetoacetate decarboxylase-like"/>
    <property type="match status" value="1"/>
</dbReference>
<gene>
    <name evidence="1" type="ORF">ACFPQ6_16635</name>
</gene>
<comment type="caution">
    <text evidence="1">The sequence shown here is derived from an EMBL/GenBank/DDBJ whole genome shotgun (WGS) entry which is preliminary data.</text>
</comment>
<organism evidence="1 2">
    <name type="scientific">Deinococcus petrolearius</name>
    <dbReference type="NCBI Taxonomy" id="1751295"/>
    <lineage>
        <taxon>Bacteria</taxon>
        <taxon>Thermotogati</taxon>
        <taxon>Deinococcota</taxon>
        <taxon>Deinococci</taxon>
        <taxon>Deinococcales</taxon>
        <taxon>Deinococcaceae</taxon>
        <taxon>Deinococcus</taxon>
    </lineage>
</organism>
<dbReference type="Proteomes" id="UP001595979">
    <property type="component" value="Unassembled WGS sequence"/>
</dbReference>
<dbReference type="PANTHER" id="PTHR39186">
    <property type="entry name" value="DUF2071 FAMILY PROTEIN"/>
    <property type="match status" value="1"/>
</dbReference>
<protein>
    <submittedName>
        <fullName evidence="1">YqjF family protein</fullName>
    </submittedName>
</protein>
<accession>A0ABW1DMP6</accession>
<sequence length="243" mass="27271">MSATVPVDPGAEARWALRMVWRDLCFMHWPVAPHLLEPTLPRGLKLDTHGAQAWLGVVPFRMTGVAPRGLPSVPGLSDFAELNLRTYVTAGGVPGVWFYSLDADQPLGVRLARTFFHLPYFGARLWASHERGVTRYAGLRTHRGQPPLRFAAAYRPEGEAFTALEGSLEDFLTNRLFLYSTDRQGRVYRGPIAHRPWTLRRARAVIRENTLAAPLGLDLTNLGEPHLLHAERLDVRAGLIRRI</sequence>
<dbReference type="RefSeq" id="WP_380051505.1">
    <property type="nucleotide sequence ID" value="NZ_JBHSOH010000034.1"/>
</dbReference>